<feature type="coiled-coil region" evidence="1">
    <location>
        <begin position="597"/>
        <end position="627"/>
    </location>
</feature>
<feature type="coiled-coil region" evidence="1">
    <location>
        <begin position="371"/>
        <end position="564"/>
    </location>
</feature>
<feature type="compositionally biased region" description="Basic and acidic residues" evidence="2">
    <location>
        <begin position="953"/>
        <end position="962"/>
    </location>
</feature>
<sequence>MREANQENSKIIQELQDVTERSTESAVEKLQMREELQKIGSEKRELSDKLEETTQEKIKIIEDFKNVTEELDKTKCENQLLSQNMAQMATELKIIIFEKTELSEKLKTLEKLEQVSQDRNKEIQKLICENKDLSEKLDATLGENRELSETLKEELSEQLLKVMTDKNQVSEKLVEIINDKNNICVELKTTISEKAKVSDELEKIIEEKRVLSETLERALEEKAVVSKFLDLNNNELQKEKREIFEQLSQEKVSLLEALTRTSEEKIELARSSELCNKKLKEIFKEKIHFSEEIVKLTNEHNTVKLLLEATQKELENVCQEKANISEQFERVSQEKAEFSVQLDKVSQEKADICEKLQMVLKEKVADSESIKSELSKKISKISEENEQFAKQVFYISQEKDKISEALEATNRLLEVICQEKKDILEKMEQISKEKLEIKESLEFDKQELLKNLEEKSKTIQTLKLTITQLEKTIEEKSNSLEKLSQENKDIFEIVDKLNKELQKVKRARNEILESQTKIMKETENNILLAHENAVEVKNDLLKRMERSEREKQILKSQLESDLQKIREAYANVVSTNSKFELENVNLRKKIEDKHIQLKEYSQIKEAYEKLLEENNKLMTEVDTIKYKRSRDREEFVNILKKERDDADLREGKKIREVRNEYEGKLEKMKEKMLKLYREEVNKEMQKVKAGQGESTYLQKIIEDLRSELFEAEQKIHLLETERDMLRMKEARSQQTVYSSRESLRSLKGKDAECDSVHNSVTSLKSTGRDNRVTNSLNPNQLTRRVKSTTTIHPPVHKSINDRKICTLPRSNVTEVEETITISKRTSINGVPSSIGHNIEMEDEDDDLFNNKYLADLKDGRCTLPSTGRDSNVNRFSELAWRNSLVPPHLKSSYPAETQFAGNLELDDSMCRLLPGEKPRQRKDFGTTSYKKPGPPTPSKNGGRLSLQGNEIQPLREHNDKTPKKVTPSRIRALFMGRSSSTSLKENSENQCVTPRTKRLSIFRKQR</sequence>
<evidence type="ECO:0000313" key="4">
    <source>
        <dbReference type="Proteomes" id="UP001162156"/>
    </source>
</evidence>
<organism evidence="3 4">
    <name type="scientific">Rhamnusium bicolor</name>
    <dbReference type="NCBI Taxonomy" id="1586634"/>
    <lineage>
        <taxon>Eukaryota</taxon>
        <taxon>Metazoa</taxon>
        <taxon>Ecdysozoa</taxon>
        <taxon>Arthropoda</taxon>
        <taxon>Hexapoda</taxon>
        <taxon>Insecta</taxon>
        <taxon>Pterygota</taxon>
        <taxon>Neoptera</taxon>
        <taxon>Endopterygota</taxon>
        <taxon>Coleoptera</taxon>
        <taxon>Polyphaga</taxon>
        <taxon>Cucujiformia</taxon>
        <taxon>Chrysomeloidea</taxon>
        <taxon>Cerambycidae</taxon>
        <taxon>Lepturinae</taxon>
        <taxon>Rhagiini</taxon>
        <taxon>Rhamnusium</taxon>
    </lineage>
</organism>
<protein>
    <submittedName>
        <fullName evidence="3">Uncharacterized protein</fullName>
    </submittedName>
</protein>
<feature type="coiled-coil region" evidence="1">
    <location>
        <begin position="651"/>
        <end position="728"/>
    </location>
</feature>
<dbReference type="AlphaFoldDB" id="A0AAV8X561"/>
<evidence type="ECO:0000256" key="1">
    <source>
        <dbReference type="SAM" id="Coils"/>
    </source>
</evidence>
<name>A0AAV8X561_9CUCU</name>
<gene>
    <name evidence="3" type="ORF">NQ314_013581</name>
</gene>
<accession>A0AAV8X561</accession>
<evidence type="ECO:0000256" key="2">
    <source>
        <dbReference type="SAM" id="MobiDB-lite"/>
    </source>
</evidence>
<feature type="coiled-coil region" evidence="1">
    <location>
        <begin position="293"/>
        <end position="334"/>
    </location>
</feature>
<dbReference type="Proteomes" id="UP001162156">
    <property type="component" value="Unassembled WGS sequence"/>
</dbReference>
<proteinExistence type="predicted"/>
<comment type="caution">
    <text evidence="3">The sequence shown here is derived from an EMBL/GenBank/DDBJ whole genome shotgun (WGS) entry which is preliminary data.</text>
</comment>
<evidence type="ECO:0000313" key="3">
    <source>
        <dbReference type="EMBL" id="KAJ8934122.1"/>
    </source>
</evidence>
<keyword evidence="1" id="KW-0175">Coiled coil</keyword>
<dbReference type="EMBL" id="JANEYF010003767">
    <property type="protein sequence ID" value="KAJ8934122.1"/>
    <property type="molecule type" value="Genomic_DNA"/>
</dbReference>
<feature type="compositionally biased region" description="Basic and acidic residues" evidence="2">
    <location>
        <begin position="914"/>
        <end position="924"/>
    </location>
</feature>
<feature type="coiled-coil region" evidence="1">
    <location>
        <begin position="1"/>
        <end position="264"/>
    </location>
</feature>
<keyword evidence="4" id="KW-1185">Reference proteome</keyword>
<reference evidence="3" key="1">
    <citation type="journal article" date="2023" name="Insect Mol. Biol.">
        <title>Genome sequencing provides insights into the evolution of gene families encoding plant cell wall-degrading enzymes in longhorned beetles.</title>
        <authorList>
            <person name="Shin N.R."/>
            <person name="Okamura Y."/>
            <person name="Kirsch R."/>
            <person name="Pauchet Y."/>
        </authorList>
    </citation>
    <scope>NUCLEOTIDE SEQUENCE</scope>
    <source>
        <strain evidence="3">RBIC_L_NR</strain>
    </source>
</reference>
<feature type="region of interest" description="Disordered" evidence="2">
    <location>
        <begin position="914"/>
        <end position="966"/>
    </location>
</feature>